<organism evidence="6">
    <name type="scientific">hydrothermal vent metagenome</name>
    <dbReference type="NCBI Taxonomy" id="652676"/>
    <lineage>
        <taxon>unclassified sequences</taxon>
        <taxon>metagenomes</taxon>
        <taxon>ecological metagenomes</taxon>
    </lineage>
</organism>
<dbReference type="Gene3D" id="1.10.287.460">
    <property type="entry name" value="Peptidyl-prolyl cis-trans isomerase, FKBP-type, N-terminal domain"/>
    <property type="match status" value="1"/>
</dbReference>
<evidence type="ECO:0000256" key="4">
    <source>
        <dbReference type="ARBA" id="ARBA00023235"/>
    </source>
</evidence>
<evidence type="ECO:0000256" key="2">
    <source>
        <dbReference type="ARBA" id="ARBA00013194"/>
    </source>
</evidence>
<dbReference type="Pfam" id="PF00254">
    <property type="entry name" value="FKBP_C"/>
    <property type="match status" value="1"/>
</dbReference>
<dbReference type="Pfam" id="PF01346">
    <property type="entry name" value="FKBP_N"/>
    <property type="match status" value="1"/>
</dbReference>
<dbReference type="Gene3D" id="3.10.50.40">
    <property type="match status" value="1"/>
</dbReference>
<keyword evidence="3" id="KW-0697">Rotamase</keyword>
<proteinExistence type="predicted"/>
<dbReference type="EMBL" id="UOFA01000199">
    <property type="protein sequence ID" value="VAW45517.1"/>
    <property type="molecule type" value="Genomic_DNA"/>
</dbReference>
<dbReference type="PROSITE" id="PS50059">
    <property type="entry name" value="FKBP_PPIASE"/>
    <property type="match status" value="1"/>
</dbReference>
<dbReference type="EC" id="5.2.1.8" evidence="2"/>
<dbReference type="InterPro" id="IPR036944">
    <property type="entry name" value="PPIase_FKBP_N_sf"/>
</dbReference>
<sequence>MKKLFILVCLAFTLTAMAQAPQAQQEIPKSSDITFDTGAASYAIGYRMGLQAAGREGSDFALDIDQAVKGLREAASKTEPSVSREMMTAEYGKYQQKLQLYQREEYMELADKNQTRSDDFLAQNRGKTGIKELASGIQYRVIEAGAGKNASLDDTVSVHFSGKLIGTEVFDNYQEFDSTYKNGQPLEMDMKQIGMLGWREIIPMMKAGDKWQVFLPPEMGYGVKGQPPIGPNEVLVFDVHLLEIK</sequence>
<dbReference type="PANTHER" id="PTHR43811:SF19">
    <property type="entry name" value="39 KDA FK506-BINDING NUCLEAR PROTEIN"/>
    <property type="match status" value="1"/>
</dbReference>
<reference evidence="6" key="1">
    <citation type="submission" date="2018-06" db="EMBL/GenBank/DDBJ databases">
        <authorList>
            <person name="Zhirakovskaya E."/>
        </authorList>
    </citation>
    <scope>NUCLEOTIDE SEQUENCE</scope>
</reference>
<protein>
    <recommendedName>
        <fullName evidence="2">peptidylprolyl isomerase</fullName>
        <ecNumber evidence="2">5.2.1.8</ecNumber>
    </recommendedName>
</protein>
<dbReference type="InterPro" id="IPR046357">
    <property type="entry name" value="PPIase_dom_sf"/>
</dbReference>
<evidence type="ECO:0000259" key="5">
    <source>
        <dbReference type="PROSITE" id="PS50059"/>
    </source>
</evidence>
<name>A0A3B0W473_9ZZZZ</name>
<dbReference type="InterPro" id="IPR001179">
    <property type="entry name" value="PPIase_FKBP_dom"/>
</dbReference>
<comment type="catalytic activity">
    <reaction evidence="1">
        <text>[protein]-peptidylproline (omega=180) = [protein]-peptidylproline (omega=0)</text>
        <dbReference type="Rhea" id="RHEA:16237"/>
        <dbReference type="Rhea" id="RHEA-COMP:10747"/>
        <dbReference type="Rhea" id="RHEA-COMP:10748"/>
        <dbReference type="ChEBI" id="CHEBI:83833"/>
        <dbReference type="ChEBI" id="CHEBI:83834"/>
        <dbReference type="EC" id="5.2.1.8"/>
    </reaction>
</comment>
<evidence type="ECO:0000256" key="3">
    <source>
        <dbReference type="ARBA" id="ARBA00023110"/>
    </source>
</evidence>
<dbReference type="InterPro" id="IPR000774">
    <property type="entry name" value="PPIase_FKBP_N"/>
</dbReference>
<accession>A0A3B0W473</accession>
<evidence type="ECO:0000256" key="1">
    <source>
        <dbReference type="ARBA" id="ARBA00000971"/>
    </source>
</evidence>
<dbReference type="SUPFAM" id="SSF54534">
    <property type="entry name" value="FKBP-like"/>
    <property type="match status" value="1"/>
</dbReference>
<gene>
    <name evidence="6" type="ORF">MNBD_GAMMA02-257</name>
</gene>
<keyword evidence="4" id="KW-0413">Isomerase</keyword>
<dbReference type="AlphaFoldDB" id="A0A3B0W473"/>
<dbReference type="PANTHER" id="PTHR43811">
    <property type="entry name" value="FKBP-TYPE PEPTIDYL-PROLYL CIS-TRANS ISOMERASE FKPA"/>
    <property type="match status" value="1"/>
</dbReference>
<dbReference type="GO" id="GO:0003755">
    <property type="term" value="F:peptidyl-prolyl cis-trans isomerase activity"/>
    <property type="evidence" value="ECO:0007669"/>
    <property type="project" value="UniProtKB-KW"/>
</dbReference>
<dbReference type="GO" id="GO:0006457">
    <property type="term" value="P:protein folding"/>
    <property type="evidence" value="ECO:0007669"/>
    <property type="project" value="InterPro"/>
</dbReference>
<feature type="domain" description="PPIase FKBP-type" evidence="5">
    <location>
        <begin position="153"/>
        <end position="245"/>
    </location>
</feature>
<evidence type="ECO:0000313" key="6">
    <source>
        <dbReference type="EMBL" id="VAW45517.1"/>
    </source>
</evidence>